<keyword evidence="5" id="KW-0343">GTPase activation</keyword>
<evidence type="ECO:0000256" key="14">
    <source>
        <dbReference type="SAM" id="MobiDB-lite"/>
    </source>
</evidence>
<dbReference type="FunFam" id="1.10.8.270:FF:000032">
    <property type="entry name" value="GTPase activating protein (Gyp7)"/>
    <property type="match status" value="1"/>
</dbReference>
<dbReference type="GO" id="GO:0005789">
    <property type="term" value="C:endoplasmic reticulum membrane"/>
    <property type="evidence" value="ECO:0007669"/>
    <property type="project" value="UniProtKB-SubCell"/>
</dbReference>
<dbReference type="InterPro" id="IPR021935">
    <property type="entry name" value="SGSM1/2_RBD"/>
</dbReference>
<comment type="caution">
    <text evidence="13">Lacks conserved residue(s) required for the propagation of feature annotation.</text>
</comment>
<dbReference type="Gene3D" id="2.30.29.230">
    <property type="match status" value="1"/>
</dbReference>
<evidence type="ECO:0000256" key="6">
    <source>
        <dbReference type="ARBA" id="ARBA00022502"/>
    </source>
</evidence>
<dbReference type="SUPFAM" id="SSF47923">
    <property type="entry name" value="Ypt/Rab-GAP domain of gyp1p"/>
    <property type="match status" value="2"/>
</dbReference>
<feature type="domain" description="Rab-GAP TBC" evidence="15">
    <location>
        <begin position="907"/>
        <end position="1131"/>
    </location>
</feature>
<evidence type="ECO:0000256" key="13">
    <source>
        <dbReference type="RuleBase" id="RU367106"/>
    </source>
</evidence>
<comment type="similarity">
    <text evidence="3 13">Belongs to the PIGG/PIGN/PIGO family. PIGG subfamily.</text>
</comment>
<keyword evidence="9 13" id="KW-0256">Endoplasmic reticulum</keyword>
<keyword evidence="8 13" id="KW-0812">Transmembrane</keyword>
<keyword evidence="11 13" id="KW-0472">Membrane</keyword>
<evidence type="ECO:0000256" key="9">
    <source>
        <dbReference type="ARBA" id="ARBA00022824"/>
    </source>
</evidence>
<dbReference type="PANTHER" id="PTHR23072:SF0">
    <property type="entry name" value="GPI ETHANOLAMINE PHOSPHATE TRANSFERASE 2"/>
    <property type="match status" value="1"/>
</dbReference>
<dbReference type="RefSeq" id="XP_031855390.1">
    <property type="nucleotide sequence ID" value="XM_031999499.1"/>
</dbReference>
<dbReference type="Gene3D" id="1.10.472.80">
    <property type="entry name" value="Ypt/Rab-GAP domain of gyp1p, domain 3"/>
    <property type="match status" value="1"/>
</dbReference>
<organism evidence="16 17">
    <name type="scientific">Magnusiomyces paraingens</name>
    <dbReference type="NCBI Taxonomy" id="2606893"/>
    <lineage>
        <taxon>Eukaryota</taxon>
        <taxon>Fungi</taxon>
        <taxon>Dikarya</taxon>
        <taxon>Ascomycota</taxon>
        <taxon>Saccharomycotina</taxon>
        <taxon>Dipodascomycetes</taxon>
        <taxon>Dipodascales</taxon>
        <taxon>Dipodascaceae</taxon>
        <taxon>Magnusiomyces</taxon>
    </lineage>
</organism>
<dbReference type="PROSITE" id="PS50086">
    <property type="entry name" value="TBC_RABGAP"/>
    <property type="match status" value="1"/>
</dbReference>
<accession>A0A5E8C1P5</accession>
<evidence type="ECO:0000256" key="1">
    <source>
        <dbReference type="ARBA" id="ARBA00004477"/>
    </source>
</evidence>
<evidence type="ECO:0000256" key="4">
    <source>
        <dbReference type="ARBA" id="ARBA00020830"/>
    </source>
</evidence>
<dbReference type="SMART" id="SM00164">
    <property type="entry name" value="TBC"/>
    <property type="match status" value="1"/>
</dbReference>
<proteinExistence type="inferred from homology"/>
<feature type="transmembrane region" description="Helical" evidence="13">
    <location>
        <begin position="361"/>
        <end position="380"/>
    </location>
</feature>
<dbReference type="InterPro" id="IPR000195">
    <property type="entry name" value="Rab-GAP-TBC_dom"/>
</dbReference>
<dbReference type="GO" id="GO:0051267">
    <property type="term" value="F:CP2 mannose-ethanolamine phosphotransferase activity"/>
    <property type="evidence" value="ECO:0007669"/>
    <property type="project" value="TreeGrafter"/>
</dbReference>
<feature type="region of interest" description="Disordered" evidence="14">
    <location>
        <begin position="607"/>
        <end position="630"/>
    </location>
</feature>
<evidence type="ECO:0000256" key="8">
    <source>
        <dbReference type="ARBA" id="ARBA00022692"/>
    </source>
</evidence>
<evidence type="ECO:0000256" key="5">
    <source>
        <dbReference type="ARBA" id="ARBA00022468"/>
    </source>
</evidence>
<dbReference type="OrthoDB" id="10264062at2759"/>
<keyword evidence="17" id="KW-1185">Reference proteome</keyword>
<reference evidence="16 17" key="1">
    <citation type="submission" date="2019-09" db="EMBL/GenBank/DDBJ databases">
        <authorList>
            <person name="Brejova B."/>
        </authorList>
    </citation>
    <scope>NUCLEOTIDE SEQUENCE [LARGE SCALE GENOMIC DNA]</scope>
</reference>
<evidence type="ECO:0000259" key="15">
    <source>
        <dbReference type="PROSITE" id="PS50086"/>
    </source>
</evidence>
<dbReference type="Pfam" id="PF19316">
    <property type="entry name" value="PIGO_PIGG"/>
    <property type="match status" value="1"/>
</dbReference>
<feature type="transmembrane region" description="Helical" evidence="13">
    <location>
        <begin position="392"/>
        <end position="410"/>
    </location>
</feature>
<dbReference type="InterPro" id="IPR045687">
    <property type="entry name" value="PIGG/GPI7_C"/>
</dbReference>
<keyword evidence="6 13" id="KW-0337">GPI-anchor biosynthesis</keyword>
<comment type="subcellular location">
    <subcellularLocation>
        <location evidence="1 13">Endoplasmic reticulum membrane</location>
        <topology evidence="1 13">Multi-pass membrane protein</topology>
    </subcellularLocation>
</comment>
<evidence type="ECO:0000256" key="7">
    <source>
        <dbReference type="ARBA" id="ARBA00022679"/>
    </source>
</evidence>
<gene>
    <name evidence="16" type="ORF">SAPINGB_P004784</name>
</gene>
<evidence type="ECO:0000256" key="2">
    <source>
        <dbReference type="ARBA" id="ARBA00004687"/>
    </source>
</evidence>
<name>A0A5E8C1P5_9ASCO</name>
<sequence>MPFIHKSINEGYALGYTAFSTPPTVTLPRLKGLTTGSTPNFLDAVLNIAEEDTSSTLLGQDNWVWQLHSLGKKIHMFGDDTWIKLFPGFFSEVDGTASFFVSDFTEVDNNVTRHIDDQISKINEWDVLILHYLGLDHIGHKGGPESVFMPNKQEEMDQIIKKLFSSMGEETLLVVVGDHGMNEVGNHGGSSAGETSAATIFFSKKIKKLPKDSLNTQTAPLPISSDFTYFRKISQSDIVPTLSGLLNFPIPINSLGVFLKEFLPLWSPHDRDRVIFQNVLQISNILNSTYPGFMTIDADDSMFCQSQIDFNDVSELEILKCMWWKINESVNFNDNKLAFEYLERSQNFLSQASSNYKTNEMSIGLVLAGLSFLISISSSWKLLRSVPLIRFILLMITILYSLSMFGSSLVEEEHHLWYWGATGWISWLYILTTRKKFTDGFDWVIGLIIVRVIRSWNQTGQKHAGEPDIASFFFITIASSISFKVNMACLSGDTVPTLIRKVGAFDSSIIDDPSKLIKSGSSFDSYVMVSSKGSPSTSQVQLLFSKSKVYVHPSKSAKDNISGFLALVRPHNAEDRDILLAWIPEDLLKKTEDYNSYVKVDLDPDSQTVSTTDISLSSPTSSNSSHSSTTSVFVSRPISSSLTSYAFSIPLRDVYSIQIRLPSLGWWWGSVVIHTRDGETPPALFFHDSECQSTVLIQQKMNKNFDPFADGDIFWGGDQFLKVLDQYCTLEKSTLETSIYLVNPEPEDRRSFSPKNAKVTDAKESSFAKVLNDAKWTILSKLAQVTKISRKAAQNVIDNSPPSVRNLLNQPEVKKIGDDFDSARVYLAKWAMGIAEEAEKSRKKIVWNEGYQDILKSSVGGFEVLSVDFEVERRNEVGKAEWDAFFDHSGRLSITVDEVKERIFHGGVAPAIRDKVWLFLLNVFPWDSDSEERKSIISEKRNEYYRYKRKWWEDTDKQQNDEFWKDQKSRIEKDVHRTDRNISLFIDSDTPHPDPESRFAEIGTNLHLEQLKDMLITYNEYNTNLGYVQGMSDLLAPLYVVFQDDAISFWAFCNFMDRMERNFLRDQSGMRQQLLTLDQLVQFMLPDLYKHLEKADSTNFFFFFRMLLVWFKREFEWDDVLRLWEILWTDYLSSQFVLFVALAILDKHKEVIMQHLTQFDEILKYMNELSMNISLEDTLTRAEILFKKFLRTIEMVDRKQELEGVDENDPKISEELRALLSRKIIIVHETERPPDATGG</sequence>
<dbReference type="Pfam" id="PF12068">
    <property type="entry name" value="PH_RBD"/>
    <property type="match status" value="1"/>
</dbReference>
<comment type="function">
    <text evidence="13">Ethanolamine phosphate transferase involved in glycosylphosphatidylinositol-anchor biosynthesis. Transfers ethanolamine phosphate to the GPI second mannose.</text>
</comment>
<evidence type="ECO:0000313" key="17">
    <source>
        <dbReference type="Proteomes" id="UP000398389"/>
    </source>
</evidence>
<dbReference type="InterPro" id="IPR035969">
    <property type="entry name" value="Rab-GAP_TBC_sf"/>
</dbReference>
<keyword evidence="12" id="KW-0325">Glycoprotein</keyword>
<dbReference type="InterPro" id="IPR017850">
    <property type="entry name" value="Alkaline_phosphatase_core_sf"/>
</dbReference>
<dbReference type="Gene3D" id="1.10.8.270">
    <property type="entry name" value="putative rabgap domain of human tbc1 domain family member 14 like domains"/>
    <property type="match status" value="1"/>
</dbReference>
<dbReference type="GO" id="GO:0005096">
    <property type="term" value="F:GTPase activator activity"/>
    <property type="evidence" value="ECO:0007669"/>
    <property type="project" value="UniProtKB-KW"/>
</dbReference>
<dbReference type="InterPro" id="IPR037674">
    <property type="entry name" value="PIG-G_N"/>
</dbReference>
<evidence type="ECO:0000256" key="11">
    <source>
        <dbReference type="ARBA" id="ARBA00023136"/>
    </source>
</evidence>
<feature type="compositionally biased region" description="Low complexity" evidence="14">
    <location>
        <begin position="610"/>
        <end position="630"/>
    </location>
</feature>
<dbReference type="GO" id="GO:0006506">
    <property type="term" value="P:GPI anchor biosynthetic process"/>
    <property type="evidence" value="ECO:0007669"/>
    <property type="project" value="UniProtKB-UniPathway"/>
</dbReference>
<evidence type="ECO:0000256" key="12">
    <source>
        <dbReference type="ARBA" id="ARBA00023180"/>
    </source>
</evidence>
<dbReference type="Proteomes" id="UP000398389">
    <property type="component" value="Unassembled WGS sequence"/>
</dbReference>
<dbReference type="UniPathway" id="UPA00196"/>
<comment type="pathway">
    <text evidence="2 13">Glycolipid biosynthesis; glycosylphosphatidylinositol-anchor biosynthesis.</text>
</comment>
<dbReference type="Gene3D" id="3.40.720.10">
    <property type="entry name" value="Alkaline Phosphatase, subunit A"/>
    <property type="match status" value="1"/>
</dbReference>
<dbReference type="GeneID" id="43583599"/>
<dbReference type="Pfam" id="PF00566">
    <property type="entry name" value="RabGAP-TBC"/>
    <property type="match status" value="1"/>
</dbReference>
<keyword evidence="7 13" id="KW-0808">Transferase</keyword>
<dbReference type="EMBL" id="CABVLU010000003">
    <property type="protein sequence ID" value="VVT55880.1"/>
    <property type="molecule type" value="Genomic_DNA"/>
</dbReference>
<dbReference type="Pfam" id="PF01663">
    <property type="entry name" value="Phosphodiest"/>
    <property type="match status" value="1"/>
</dbReference>
<dbReference type="AlphaFoldDB" id="A0A5E8C1P5"/>
<dbReference type="FunFam" id="1.10.472.80:FF:000005">
    <property type="entry name" value="TBC1 domain family member 15"/>
    <property type="match status" value="1"/>
</dbReference>
<dbReference type="SUPFAM" id="SSF53649">
    <property type="entry name" value="Alkaline phosphatase-like"/>
    <property type="match status" value="1"/>
</dbReference>
<protein>
    <recommendedName>
        <fullName evidence="4 13">GPI ethanolamine phosphate transferase 2</fullName>
    </recommendedName>
</protein>
<keyword evidence="10 13" id="KW-1133">Transmembrane helix</keyword>
<dbReference type="PANTHER" id="PTHR23072">
    <property type="entry name" value="PHOSPHATIDYLINOSITOL GLYCAN-RELATED"/>
    <property type="match status" value="1"/>
</dbReference>
<dbReference type="CDD" id="cd16024">
    <property type="entry name" value="GPI_EPT_2"/>
    <property type="match status" value="1"/>
</dbReference>
<evidence type="ECO:0000256" key="3">
    <source>
        <dbReference type="ARBA" id="ARBA00005315"/>
    </source>
</evidence>
<evidence type="ECO:0000256" key="10">
    <source>
        <dbReference type="ARBA" id="ARBA00022989"/>
    </source>
</evidence>
<evidence type="ECO:0000313" key="16">
    <source>
        <dbReference type="EMBL" id="VVT55880.1"/>
    </source>
</evidence>
<dbReference type="InterPro" id="IPR002591">
    <property type="entry name" value="Phosphodiest/P_Trfase"/>
</dbReference>
<dbReference type="InterPro" id="IPR039527">
    <property type="entry name" value="PIGG/GPI7"/>
</dbReference>